<dbReference type="EMBL" id="MZ130487">
    <property type="protein sequence ID" value="QWM90223.1"/>
    <property type="molecule type" value="Genomic_DNA"/>
</dbReference>
<name>A0AAE7V4B3_9CAUD</name>
<evidence type="ECO:0000313" key="1">
    <source>
        <dbReference type="EMBL" id="QWM90223.1"/>
    </source>
</evidence>
<protein>
    <submittedName>
        <fullName evidence="1">Gut microbiome secreted protein</fullName>
    </submittedName>
</protein>
<dbReference type="Proteomes" id="UP000827441">
    <property type="component" value="Segment"/>
</dbReference>
<evidence type="ECO:0000313" key="2">
    <source>
        <dbReference type="Proteomes" id="UP000827441"/>
    </source>
</evidence>
<accession>A0AAE7V4B3</accession>
<dbReference type="KEGG" id="vg:75690825"/>
<reference evidence="1 2" key="1">
    <citation type="submission" date="2021-04" db="EMBL/GenBank/DDBJ databases">
        <authorList>
            <person name="Shkoporov A.N."/>
            <person name="Stockdale S.R."/>
            <person name="Guerin E."/>
            <person name="Ross R.P."/>
            <person name="Hill C."/>
        </authorList>
    </citation>
    <scope>NUCLEOTIDE SEQUENCE [LARGE SCALE GENOMIC DNA]</scope>
    <source>
        <strain evidence="2">cr25_1</strain>
    </source>
</reference>
<organism evidence="1 2">
    <name type="scientific">uncultured phage cr25_1</name>
    <dbReference type="NCBI Taxonomy" id="2986395"/>
    <lineage>
        <taxon>Viruses</taxon>
        <taxon>Duplodnaviria</taxon>
        <taxon>Heunggongvirae</taxon>
        <taxon>Uroviricota</taxon>
        <taxon>Caudoviricetes</taxon>
        <taxon>Crassvirales</taxon>
        <taxon>Crevaviridae</taxon>
        <taxon>Coarsevirinae</taxon>
        <taxon>Junduvirus</taxon>
        <taxon>Junduvirus copri</taxon>
    </lineage>
</organism>
<sequence>MGNNLIECTCISDATASGTRTILLQANNIALANDVTKEGLLDTSKFFVGVQSVDGDTSVANKFASMQKIRIDLYNSLLTKTNVITGFSCLYFADDRGPLVYNLANVMAYPSKSINITGADFNLNIVFTDTTMEYWCLSGALFMNKQKGTSGDLALITYSYTLEEHKLVFWRGVNTVNSGDGVQIVGNDIVPIAETIQHPHNCKEYVLNDAVDYLSLHQFALQVLQYPDSPIPMSLNTTTNNKQFEFELHLYK</sequence>
<keyword evidence="2" id="KW-1185">Reference proteome</keyword>
<dbReference type="GeneID" id="75690825"/>
<dbReference type="RefSeq" id="YP_010359795.1">
    <property type="nucleotide sequence ID" value="NC_062777.1"/>
</dbReference>
<gene>
    <name evidence="1" type="primary">gp_23156</name>
</gene>
<proteinExistence type="predicted"/>